<evidence type="ECO:0000256" key="1">
    <source>
        <dbReference type="SAM" id="MobiDB-lite"/>
    </source>
</evidence>
<organism evidence="3 4">
    <name type="scientific">Diploscapter pachys</name>
    <dbReference type="NCBI Taxonomy" id="2018661"/>
    <lineage>
        <taxon>Eukaryota</taxon>
        <taxon>Metazoa</taxon>
        <taxon>Ecdysozoa</taxon>
        <taxon>Nematoda</taxon>
        <taxon>Chromadorea</taxon>
        <taxon>Rhabditida</taxon>
        <taxon>Rhabditina</taxon>
        <taxon>Rhabditomorpha</taxon>
        <taxon>Rhabditoidea</taxon>
        <taxon>Rhabditidae</taxon>
        <taxon>Diploscapter</taxon>
    </lineage>
</organism>
<dbReference type="Proteomes" id="UP000218231">
    <property type="component" value="Unassembled WGS sequence"/>
</dbReference>
<keyword evidence="2" id="KW-1133">Transmembrane helix</keyword>
<feature type="region of interest" description="Disordered" evidence="1">
    <location>
        <begin position="331"/>
        <end position="403"/>
    </location>
</feature>
<dbReference type="AlphaFoldDB" id="A0A2A2JQ04"/>
<evidence type="ECO:0000313" key="3">
    <source>
        <dbReference type="EMBL" id="PAV63733.1"/>
    </source>
</evidence>
<evidence type="ECO:0000313" key="4">
    <source>
        <dbReference type="Proteomes" id="UP000218231"/>
    </source>
</evidence>
<keyword evidence="2" id="KW-0812">Transmembrane</keyword>
<protein>
    <submittedName>
        <fullName evidence="3">Uncharacterized protein</fullName>
    </submittedName>
</protein>
<evidence type="ECO:0000256" key="2">
    <source>
        <dbReference type="SAM" id="Phobius"/>
    </source>
</evidence>
<feature type="transmembrane region" description="Helical" evidence="2">
    <location>
        <begin position="410"/>
        <end position="429"/>
    </location>
</feature>
<reference evidence="3 4" key="1">
    <citation type="journal article" date="2017" name="Curr. Biol.">
        <title>Genome architecture and evolution of a unichromosomal asexual nematode.</title>
        <authorList>
            <person name="Fradin H."/>
            <person name="Zegar C."/>
            <person name="Gutwein M."/>
            <person name="Lucas J."/>
            <person name="Kovtun M."/>
            <person name="Corcoran D."/>
            <person name="Baugh L.R."/>
            <person name="Kiontke K."/>
            <person name="Gunsalus K."/>
            <person name="Fitch D.H."/>
            <person name="Piano F."/>
        </authorList>
    </citation>
    <scope>NUCLEOTIDE SEQUENCE [LARGE SCALE GENOMIC DNA]</scope>
    <source>
        <strain evidence="3">PF1309</strain>
    </source>
</reference>
<sequence length="448" mass="50373">MGQNHRRLGFAFGAKQFLVSIFSFATILLNFNFPSTLAAKEVSCHDCVGDDCLQDFCKGDYCMVTKYEQKWYPYKTKGPAVVKGCLSGDLIKDDVDNKCITLENGNRLTCFCRNKNECNAGKSLSKLKEETVKLVKCECQGKHCNGRDSCIGEICSWSQHVDTKKIEKGCVNASIPILKQRIIGACISPPITGFMHQGLGKKIDDLMSIESCYCDERYCNSERPFKESEEKGEDDEECPAHVMAIVAQTEKKSEKVKCIGQFCYTVSVNATDLGPMQKYRAKGCLTFDEEYKLPEEFEPTGCGIFKGGGVEVELCLSTKNKRAIDRVRAQEKVNPVEEEEEEEKEKEEEQEERKEEREEERGKSPKEEEKSRRESSGEKNDKKKGKAKAPSYIFDKTPTQAPIPDDSNTTMVAVFVLIILCILGSGIVWKFELHKKLKRGNYDSVAGG</sequence>
<keyword evidence="2" id="KW-0472">Membrane</keyword>
<dbReference type="OrthoDB" id="5828794at2759"/>
<keyword evidence="4" id="KW-1185">Reference proteome</keyword>
<dbReference type="EMBL" id="LIAE01010296">
    <property type="protein sequence ID" value="PAV63733.1"/>
    <property type="molecule type" value="Genomic_DNA"/>
</dbReference>
<dbReference type="PANTHER" id="PTHR37433:SF5">
    <property type="entry name" value="DUF753 DOMAIN-CONTAINING PROTEIN-RELATED"/>
    <property type="match status" value="1"/>
</dbReference>
<gene>
    <name evidence="3" type="ORF">WR25_11565</name>
</gene>
<comment type="caution">
    <text evidence="3">The sequence shown here is derived from an EMBL/GenBank/DDBJ whole genome shotgun (WGS) entry which is preliminary data.</text>
</comment>
<feature type="compositionally biased region" description="Basic and acidic residues" evidence="1">
    <location>
        <begin position="351"/>
        <end position="381"/>
    </location>
</feature>
<name>A0A2A2JQ04_9BILA</name>
<dbReference type="PANTHER" id="PTHR37433">
    <property type="entry name" value="PROTEIN CBG25136-RELATED"/>
    <property type="match status" value="1"/>
</dbReference>
<feature type="compositionally biased region" description="Acidic residues" evidence="1">
    <location>
        <begin position="336"/>
        <end position="350"/>
    </location>
</feature>
<proteinExistence type="predicted"/>
<accession>A0A2A2JQ04</accession>